<organism evidence="1 2">
    <name type="scientific">Anaplasma phagocytophilum str. ApMUC09</name>
    <dbReference type="NCBI Taxonomy" id="1359152"/>
    <lineage>
        <taxon>Bacteria</taxon>
        <taxon>Pseudomonadati</taxon>
        <taxon>Pseudomonadota</taxon>
        <taxon>Alphaproteobacteria</taxon>
        <taxon>Rickettsiales</taxon>
        <taxon>Anaplasmataceae</taxon>
        <taxon>Anaplasma</taxon>
        <taxon>phagocytophilum group</taxon>
    </lineage>
</organism>
<name>A0A0F3N8Y7_ANAPH</name>
<evidence type="ECO:0000313" key="1">
    <source>
        <dbReference type="EMBL" id="KJV64181.1"/>
    </source>
</evidence>
<proteinExistence type="predicted"/>
<comment type="caution">
    <text evidence="1">The sequence shown here is derived from an EMBL/GenBank/DDBJ whole genome shotgun (WGS) entry which is preliminary data.</text>
</comment>
<dbReference type="Proteomes" id="UP000033441">
    <property type="component" value="Unassembled WGS sequence"/>
</dbReference>
<dbReference type="AlphaFoldDB" id="A0A0F3N8Y7"/>
<sequence length="40" mass="4544">MLENCINHGATIIMGVRTMQNTTAIVQQLFYYRVISTPNT</sequence>
<accession>A0A0F3N8Y7</accession>
<gene>
    <name evidence="1" type="ORF">APHMUC_0619</name>
</gene>
<evidence type="ECO:0000313" key="2">
    <source>
        <dbReference type="Proteomes" id="UP000033441"/>
    </source>
</evidence>
<dbReference type="PATRIC" id="fig|1359152.3.peg.657"/>
<protein>
    <submittedName>
        <fullName evidence="1">Uncharacterized protein</fullName>
    </submittedName>
</protein>
<dbReference type="EMBL" id="LANV01000001">
    <property type="protein sequence ID" value="KJV64181.1"/>
    <property type="molecule type" value="Genomic_DNA"/>
</dbReference>
<reference evidence="1 2" key="1">
    <citation type="submission" date="2015-02" db="EMBL/GenBank/DDBJ databases">
        <title>Genome Sequencing of Rickettsiales.</title>
        <authorList>
            <person name="Daugherty S.C."/>
            <person name="Su Q."/>
            <person name="Abolude K."/>
            <person name="Beier-Sexton M."/>
            <person name="Carlyon J.A."/>
            <person name="Carter R."/>
            <person name="Day N.P."/>
            <person name="Dumler S.J."/>
            <person name="Dyachenko V."/>
            <person name="Godinez A."/>
            <person name="Kurtti T.J."/>
            <person name="Lichay M."/>
            <person name="Mullins K.E."/>
            <person name="Ott S."/>
            <person name="Pappas-Brown V."/>
            <person name="Paris D.H."/>
            <person name="Patel P."/>
            <person name="Richards A.L."/>
            <person name="Sadzewicz L."/>
            <person name="Sears K."/>
            <person name="Seidman D."/>
            <person name="Sengamalay N."/>
            <person name="Stenos J."/>
            <person name="Tallon L.J."/>
            <person name="Vincent G."/>
            <person name="Fraser C.M."/>
            <person name="Munderloh U."/>
            <person name="Dunning-Hotopp J.C."/>
        </authorList>
    </citation>
    <scope>NUCLEOTIDE SEQUENCE [LARGE SCALE GENOMIC DNA]</scope>
    <source>
        <strain evidence="1 2">ApMUC09</strain>
    </source>
</reference>